<evidence type="ECO:0000259" key="7">
    <source>
        <dbReference type="PROSITE" id="PS51382"/>
    </source>
</evidence>
<dbReference type="PROSITE" id="PS51382">
    <property type="entry name" value="SPX"/>
    <property type="match status" value="1"/>
</dbReference>
<evidence type="ECO:0000259" key="6">
    <source>
        <dbReference type="PROSITE" id="PS50089"/>
    </source>
</evidence>
<evidence type="ECO:0000256" key="4">
    <source>
        <dbReference type="PROSITE-ProRule" id="PRU00175"/>
    </source>
</evidence>
<dbReference type="InterPro" id="IPR004331">
    <property type="entry name" value="SPX_dom"/>
</dbReference>
<dbReference type="AlphaFoldDB" id="A0AAD9CXQ9"/>
<dbReference type="PANTHER" id="PTHR23327:SF51">
    <property type="entry name" value="TRANSCRIPTIONAL REGULATOR OF YEAST FORM ADHERENCE 3"/>
    <property type="match status" value="1"/>
</dbReference>
<dbReference type="Proteomes" id="UP001182556">
    <property type="component" value="Unassembled WGS sequence"/>
</dbReference>
<protein>
    <submittedName>
        <fullName evidence="8">SPX domain-containing protein</fullName>
    </submittedName>
</protein>
<dbReference type="SMART" id="SM00184">
    <property type="entry name" value="RING"/>
    <property type="match status" value="1"/>
</dbReference>
<dbReference type="PROSITE" id="PS50089">
    <property type="entry name" value="ZF_RING_2"/>
    <property type="match status" value="1"/>
</dbReference>
<dbReference type="PROSITE" id="PS00518">
    <property type="entry name" value="ZF_RING_1"/>
    <property type="match status" value="1"/>
</dbReference>
<feature type="compositionally biased region" description="Low complexity" evidence="5">
    <location>
        <begin position="417"/>
        <end position="441"/>
    </location>
</feature>
<sequence length="717" mass="79179">MKYGKEFQQILNDPALPSDWKESAIEYGRLKKLIKSVVAELSGMGLSPHVLQKLLASEEVAETASTPDKEEDEEILEFEFESPENSPPGMGRRSSVPNTQREAQEVIIDPVPPSGSGEAQQGQGHHRTFRLRLKSETEGEKPSAVRPMGVMDMVRSRTEQRRRASESQATKVDRPRRRRRVVRATADDHGAVKARYVLVGDADHPVPQLRLHLSTTPDTSSAGPSSSTSQTTTDSEAEITTSESEDEPDQFNVNVPSPSKRIVSPQHTPRPFAYHSPRMVPQVDVIPPSPTLQRLRQAVSPIWALASGNSISDGLRDLSLDEISSPTASIEPIQDEPPHRTSPPQEALHPSSEHTAAESSAAERDFIIPLASDVAFFNLLTNALTSLSAFHAAQQETFRASVEELCTAIRASIQPGSAPTVLSTPLTPSPLDQSPSASSSSAVTRVPPGKASKKDLYAWREIFTLWIEHEIFESNAERTRGERTVEQAQARLQAFANEVVKRGLGDRRTIRGKKARGAWEEFLRLNVLLLDLKRFQLANINAARKILKKHDKRTALTASAGFPSFMRSTLVNSVDKDGNISTWNFYNTSLPHVLLASLTDTLLPILPSLDDYACLICTSIAFKPIRLGCGHLFCVRCLVKMQRAGKGECPLCRSQVVLLANKDSLDMTLMRFMKDWFPKEVKEKQRENEREIAHEHAGAIVGAYHGGPSDGDRCVVM</sequence>
<accession>A0AAD9CXQ9</accession>
<dbReference type="InterPro" id="IPR017907">
    <property type="entry name" value="Znf_RING_CS"/>
</dbReference>
<dbReference type="GO" id="GO:0008270">
    <property type="term" value="F:zinc ion binding"/>
    <property type="evidence" value="ECO:0007669"/>
    <property type="project" value="UniProtKB-KW"/>
</dbReference>
<feature type="domain" description="SPX" evidence="7">
    <location>
        <begin position="1"/>
        <end position="564"/>
    </location>
</feature>
<gene>
    <name evidence="8" type="ORF">DB88DRAFT_475582</name>
</gene>
<reference evidence="8" key="1">
    <citation type="submission" date="2023-02" db="EMBL/GenBank/DDBJ databases">
        <title>Identification and recombinant expression of a fungal hydrolase from Papiliotrema laurentii that hydrolyzes apple cutin and clears colloidal polyester polyurethane.</title>
        <authorList>
            <consortium name="DOE Joint Genome Institute"/>
            <person name="Roman V.A."/>
            <person name="Bojanowski C."/>
            <person name="Crable B.R."/>
            <person name="Wagner D.N."/>
            <person name="Hung C.S."/>
            <person name="Nadeau L.J."/>
            <person name="Schratz L."/>
            <person name="Haridas S."/>
            <person name="Pangilinan J."/>
            <person name="Lipzen A."/>
            <person name="Na H."/>
            <person name="Yan M."/>
            <person name="Ng V."/>
            <person name="Grigoriev I.V."/>
            <person name="Spatafora J.W."/>
            <person name="Barlow D."/>
            <person name="Biffinger J."/>
            <person name="Kelley-Loughnane N."/>
            <person name="Varaljay V.A."/>
            <person name="Crookes-Goodson W.J."/>
        </authorList>
    </citation>
    <scope>NUCLEOTIDE SEQUENCE</scope>
    <source>
        <strain evidence="8">5307AH</strain>
    </source>
</reference>
<comment type="caution">
    <text evidence="8">The sequence shown here is derived from an EMBL/GenBank/DDBJ whole genome shotgun (WGS) entry which is preliminary data.</text>
</comment>
<feature type="compositionally biased region" description="Basic and acidic residues" evidence="5">
    <location>
        <begin position="351"/>
        <end position="360"/>
    </location>
</feature>
<dbReference type="InterPro" id="IPR001841">
    <property type="entry name" value="Znf_RING"/>
</dbReference>
<keyword evidence="2 4" id="KW-0863">Zinc-finger</keyword>
<feature type="domain" description="RING-type" evidence="6">
    <location>
        <begin position="614"/>
        <end position="653"/>
    </location>
</feature>
<keyword evidence="9" id="KW-1185">Reference proteome</keyword>
<feature type="region of interest" description="Disordered" evidence="5">
    <location>
        <begin position="212"/>
        <end position="275"/>
    </location>
</feature>
<dbReference type="Gene3D" id="3.30.40.10">
    <property type="entry name" value="Zinc/RING finger domain, C3HC4 (zinc finger)"/>
    <property type="match status" value="1"/>
</dbReference>
<dbReference type="SUPFAM" id="SSF57850">
    <property type="entry name" value="RING/U-box"/>
    <property type="match status" value="1"/>
</dbReference>
<feature type="region of interest" description="Disordered" evidence="5">
    <location>
        <begin position="59"/>
        <end position="186"/>
    </location>
</feature>
<evidence type="ECO:0000256" key="2">
    <source>
        <dbReference type="ARBA" id="ARBA00022771"/>
    </source>
</evidence>
<evidence type="ECO:0000313" key="9">
    <source>
        <dbReference type="Proteomes" id="UP001182556"/>
    </source>
</evidence>
<evidence type="ECO:0000256" key="5">
    <source>
        <dbReference type="SAM" id="MobiDB-lite"/>
    </source>
</evidence>
<dbReference type="InterPro" id="IPR013083">
    <property type="entry name" value="Znf_RING/FYVE/PHD"/>
</dbReference>
<evidence type="ECO:0000256" key="3">
    <source>
        <dbReference type="ARBA" id="ARBA00022833"/>
    </source>
</evidence>
<evidence type="ECO:0000313" key="8">
    <source>
        <dbReference type="EMBL" id="KAK1921036.1"/>
    </source>
</evidence>
<keyword evidence="3" id="KW-0862">Zinc</keyword>
<feature type="compositionally biased region" description="Low complexity" evidence="5">
    <location>
        <begin position="214"/>
        <end position="234"/>
    </location>
</feature>
<dbReference type="Pfam" id="PF13920">
    <property type="entry name" value="zf-C3HC4_3"/>
    <property type="match status" value="1"/>
</dbReference>
<keyword evidence="1" id="KW-0479">Metal-binding</keyword>
<evidence type="ECO:0000256" key="1">
    <source>
        <dbReference type="ARBA" id="ARBA00022723"/>
    </source>
</evidence>
<dbReference type="Pfam" id="PF03105">
    <property type="entry name" value="SPX"/>
    <property type="match status" value="1"/>
</dbReference>
<feature type="compositionally biased region" description="Acidic residues" evidence="5">
    <location>
        <begin position="69"/>
        <end position="82"/>
    </location>
</feature>
<feature type="region of interest" description="Disordered" evidence="5">
    <location>
        <begin position="328"/>
        <end position="360"/>
    </location>
</feature>
<organism evidence="8 9">
    <name type="scientific">Papiliotrema laurentii</name>
    <name type="common">Cryptococcus laurentii</name>
    <dbReference type="NCBI Taxonomy" id="5418"/>
    <lineage>
        <taxon>Eukaryota</taxon>
        <taxon>Fungi</taxon>
        <taxon>Dikarya</taxon>
        <taxon>Basidiomycota</taxon>
        <taxon>Agaricomycotina</taxon>
        <taxon>Tremellomycetes</taxon>
        <taxon>Tremellales</taxon>
        <taxon>Rhynchogastremaceae</taxon>
        <taxon>Papiliotrema</taxon>
    </lineage>
</organism>
<name>A0AAD9CXQ9_PAPLA</name>
<proteinExistence type="predicted"/>
<feature type="compositionally biased region" description="Basic and acidic residues" evidence="5">
    <location>
        <begin position="154"/>
        <end position="165"/>
    </location>
</feature>
<feature type="compositionally biased region" description="Basic and acidic residues" evidence="5">
    <location>
        <begin position="133"/>
        <end position="143"/>
    </location>
</feature>
<dbReference type="EMBL" id="JAODAN010000012">
    <property type="protein sequence ID" value="KAK1921036.1"/>
    <property type="molecule type" value="Genomic_DNA"/>
</dbReference>
<feature type="region of interest" description="Disordered" evidence="5">
    <location>
        <begin position="417"/>
        <end position="449"/>
    </location>
</feature>
<dbReference type="PANTHER" id="PTHR23327">
    <property type="entry name" value="RING FINGER PROTEIN 127"/>
    <property type="match status" value="1"/>
</dbReference>